<organism evidence="3 4">
    <name type="scientific">Clostridium sulfidigenes</name>
    <dbReference type="NCBI Taxonomy" id="318464"/>
    <lineage>
        <taxon>Bacteria</taxon>
        <taxon>Bacillati</taxon>
        <taxon>Bacillota</taxon>
        <taxon>Clostridia</taxon>
        <taxon>Eubacteriales</taxon>
        <taxon>Clostridiaceae</taxon>
        <taxon>Clostridium</taxon>
    </lineage>
</organism>
<reference evidence="3" key="1">
    <citation type="submission" date="2019-04" db="EMBL/GenBank/DDBJ databases">
        <title>Evolution of Biomass-Degrading Anaerobic Consortia Revealed by Metagenomics.</title>
        <authorList>
            <person name="Peng X."/>
        </authorList>
    </citation>
    <scope>NUCLEOTIDE SEQUENCE</scope>
    <source>
        <strain evidence="3">SIG254</strain>
    </source>
</reference>
<evidence type="ECO:0000259" key="2">
    <source>
        <dbReference type="Pfam" id="PF01464"/>
    </source>
</evidence>
<dbReference type="PANTHER" id="PTHR37423">
    <property type="entry name" value="SOLUBLE LYTIC MUREIN TRANSGLYCOSYLASE-RELATED"/>
    <property type="match status" value="1"/>
</dbReference>
<dbReference type="SUPFAM" id="SSF53955">
    <property type="entry name" value="Lysozyme-like"/>
    <property type="match status" value="1"/>
</dbReference>
<dbReference type="CDD" id="cd16896">
    <property type="entry name" value="LT_Slt70-like"/>
    <property type="match status" value="1"/>
</dbReference>
<feature type="domain" description="Transglycosylase SLT" evidence="2">
    <location>
        <begin position="46"/>
        <end position="155"/>
    </location>
</feature>
<evidence type="ECO:0000313" key="4">
    <source>
        <dbReference type="Proteomes" id="UP000768462"/>
    </source>
</evidence>
<evidence type="ECO:0000313" key="3">
    <source>
        <dbReference type="EMBL" id="MBE6060837.1"/>
    </source>
</evidence>
<dbReference type="Pfam" id="PF01464">
    <property type="entry name" value="SLT"/>
    <property type="match status" value="1"/>
</dbReference>
<dbReference type="InterPro" id="IPR008258">
    <property type="entry name" value="Transglycosylase_SLT_dom_1"/>
</dbReference>
<keyword evidence="1" id="KW-0472">Membrane</keyword>
<proteinExistence type="predicted"/>
<dbReference type="PANTHER" id="PTHR37423:SF2">
    <property type="entry name" value="MEMBRANE-BOUND LYTIC MUREIN TRANSGLYCOSYLASE C"/>
    <property type="match status" value="1"/>
</dbReference>
<gene>
    <name evidence="3" type="ORF">E7215_11790</name>
</gene>
<accession>A0A927ZJI8</accession>
<protein>
    <submittedName>
        <fullName evidence="3">Lytic transglycosylase domain-containing protein</fullName>
    </submittedName>
</protein>
<keyword evidence="1" id="KW-0812">Transmembrane</keyword>
<keyword evidence="1" id="KW-1133">Transmembrane helix</keyword>
<dbReference type="InterPro" id="IPR023346">
    <property type="entry name" value="Lysozyme-like_dom_sf"/>
</dbReference>
<evidence type="ECO:0000256" key="1">
    <source>
        <dbReference type="SAM" id="Phobius"/>
    </source>
</evidence>
<dbReference type="Gene3D" id="1.10.530.10">
    <property type="match status" value="1"/>
</dbReference>
<dbReference type="Proteomes" id="UP000768462">
    <property type="component" value="Unassembled WGS sequence"/>
</dbReference>
<dbReference type="AlphaFoldDB" id="A0A927ZJI8"/>
<dbReference type="EMBL" id="SVCM01000133">
    <property type="protein sequence ID" value="MBE6060837.1"/>
    <property type="molecule type" value="Genomic_DNA"/>
</dbReference>
<sequence length="192" mass="22599">MKKKRFSFKKLIFILIIIGWGMLFIYSFNSKNPHEQETFQIEYKDSINKYCKEFDVDKYLVYAMIKQESNFNNQAISSAKARGLMQLTEDTFNWLKPQLGESSTTYDDLFDADTNIRYSVFFISILQKNFSEQNTVVAAYNAGMNITTEWLQDSNYSSDGATLNNIPYKETANYVDIVDYNYKKYLEIYKDK</sequence>
<comment type="caution">
    <text evidence="3">The sequence shown here is derived from an EMBL/GenBank/DDBJ whole genome shotgun (WGS) entry which is preliminary data.</text>
</comment>
<name>A0A927ZJI8_9CLOT</name>
<feature type="transmembrane region" description="Helical" evidence="1">
    <location>
        <begin position="12"/>
        <end position="29"/>
    </location>
</feature>